<feature type="compositionally biased region" description="Basic and acidic residues" evidence="1">
    <location>
        <begin position="41"/>
        <end position="56"/>
    </location>
</feature>
<dbReference type="Pfam" id="PF03564">
    <property type="entry name" value="DUF1759"/>
    <property type="match status" value="1"/>
</dbReference>
<dbReference type="EMBL" id="JAHYIQ010000018">
    <property type="protein sequence ID" value="KAK1124471.1"/>
    <property type="molecule type" value="Genomic_DNA"/>
</dbReference>
<protein>
    <submittedName>
        <fullName evidence="2">Uncharacterized protein</fullName>
    </submittedName>
</protein>
<feature type="region of interest" description="Disordered" evidence="1">
    <location>
        <begin position="34"/>
        <end position="198"/>
    </location>
</feature>
<dbReference type="Proteomes" id="UP001177670">
    <property type="component" value="Unassembled WGS sequence"/>
</dbReference>
<gene>
    <name evidence="2" type="ORF">K0M31_006822</name>
</gene>
<reference evidence="2" key="1">
    <citation type="submission" date="2021-10" db="EMBL/GenBank/DDBJ databases">
        <title>Melipona bicolor Genome sequencing and assembly.</title>
        <authorList>
            <person name="Araujo N.S."/>
            <person name="Arias M.C."/>
        </authorList>
    </citation>
    <scope>NUCLEOTIDE SEQUENCE</scope>
    <source>
        <strain evidence="2">USP_2M_L1-L4_2017</strain>
        <tissue evidence="2">Whole body</tissue>
    </source>
</reference>
<dbReference type="InterPro" id="IPR005312">
    <property type="entry name" value="DUF1759"/>
</dbReference>
<evidence type="ECO:0000313" key="3">
    <source>
        <dbReference type="Proteomes" id="UP001177670"/>
    </source>
</evidence>
<organism evidence="2 3">
    <name type="scientific">Melipona bicolor</name>
    <dbReference type="NCBI Taxonomy" id="60889"/>
    <lineage>
        <taxon>Eukaryota</taxon>
        <taxon>Metazoa</taxon>
        <taxon>Ecdysozoa</taxon>
        <taxon>Arthropoda</taxon>
        <taxon>Hexapoda</taxon>
        <taxon>Insecta</taxon>
        <taxon>Pterygota</taxon>
        <taxon>Neoptera</taxon>
        <taxon>Endopterygota</taxon>
        <taxon>Hymenoptera</taxon>
        <taxon>Apocrita</taxon>
        <taxon>Aculeata</taxon>
        <taxon>Apoidea</taxon>
        <taxon>Anthophila</taxon>
        <taxon>Apidae</taxon>
        <taxon>Melipona</taxon>
    </lineage>
</organism>
<dbReference type="AlphaFoldDB" id="A0AA40KLC6"/>
<comment type="caution">
    <text evidence="2">The sequence shown here is derived from an EMBL/GenBank/DDBJ whole genome shotgun (WGS) entry which is preliminary data.</text>
</comment>
<keyword evidence="3" id="KW-1185">Reference proteome</keyword>
<accession>A0AA40KLC6</accession>
<evidence type="ECO:0000313" key="2">
    <source>
        <dbReference type="EMBL" id="KAK1124471.1"/>
    </source>
</evidence>
<sequence length="198" mass="21390">MSIIKGEAARAIEGFPDAGSSFEAAWEVLRERYEDDEDEYDKLSNNDAHKTSRDVEEKEEEVEIKDETAKAGVEVTRGIHDTVTSIDTTAFLRGHTRDPENLDDSDDQRNASSSSHGIDHTGFVGGSTPPILELGLARKSSESSTSRDDPSAPSASRTPDDHFSGTIANIAGDLTSSSLTARNARGSPKSLLRCRLPV</sequence>
<feature type="compositionally biased region" description="Basic and acidic residues" evidence="1">
    <location>
        <begin position="139"/>
        <end position="150"/>
    </location>
</feature>
<proteinExistence type="predicted"/>
<name>A0AA40KLC6_9HYME</name>
<evidence type="ECO:0000256" key="1">
    <source>
        <dbReference type="SAM" id="MobiDB-lite"/>
    </source>
</evidence>